<dbReference type="PANTHER" id="PTHR46401">
    <property type="entry name" value="GLYCOSYLTRANSFERASE WBBK-RELATED"/>
    <property type="match status" value="1"/>
</dbReference>
<keyword evidence="1" id="KW-0808">Transferase</keyword>
<evidence type="ECO:0000256" key="1">
    <source>
        <dbReference type="ARBA" id="ARBA00022679"/>
    </source>
</evidence>
<organism evidence="3 4">
    <name type="scientific">Rothia nasimurium</name>
    <dbReference type="NCBI Taxonomy" id="85336"/>
    <lineage>
        <taxon>Bacteria</taxon>
        <taxon>Bacillati</taxon>
        <taxon>Actinomycetota</taxon>
        <taxon>Actinomycetes</taxon>
        <taxon>Micrococcales</taxon>
        <taxon>Micrococcaceae</taxon>
        <taxon>Rothia</taxon>
    </lineage>
</organism>
<accession>A0A1Y1RLY4</accession>
<proteinExistence type="predicted"/>
<sequence length="372" mass="41323">MRLIQKASLTHHYLCHGIASKTDEDQERAEMAKIAVLCGGKASDGPYGIDLMSRELGHSLLEVPSAHTPAHIKLRDVLEHRLGFPLDKAVRSLPRIASADVLFCFLESFAVFPSLLKQKKIPPFANTPLAMISCWLAEEIRHLPQSERAQLVKTYAGVDLNFVLSGNQIDILVDSGFAEDRVESVNFGFAPELFSYEAGAQRPLQLSALGFDRGRDYRTLIEAVRPLSIELNLYTRPEIIEGIDLPENVRFHGTVPFEAYIEVLHSSDMVAVPTVELAYPTGQTVALEAAATGAALLLTDSRAMRYYFSDDTACFIGQGDVEGWRRAITDLAQSPEHRRAIGARAAHHVHANLKYIDMWTAIEKAFARRGWI</sequence>
<dbReference type="GO" id="GO:0016757">
    <property type="term" value="F:glycosyltransferase activity"/>
    <property type="evidence" value="ECO:0007669"/>
    <property type="project" value="TreeGrafter"/>
</dbReference>
<dbReference type="AlphaFoldDB" id="A0A1Y1RLY4"/>
<reference evidence="3 4" key="1">
    <citation type="submission" date="2016-05" db="EMBL/GenBank/DDBJ databases">
        <title>Draft genome sequence of a porcine commensal Rothia nasimurium.</title>
        <authorList>
            <person name="Gaiser R.A."/>
            <person name="Van Baarlen P."/>
            <person name="Wells J.M."/>
        </authorList>
    </citation>
    <scope>NUCLEOTIDE SEQUENCE [LARGE SCALE GENOMIC DNA]</scope>
    <source>
        <strain evidence="3 4">PT-32</strain>
    </source>
</reference>
<gene>
    <name evidence="3" type="ORF">A7979_06800</name>
</gene>
<dbReference type="Proteomes" id="UP000192359">
    <property type="component" value="Unassembled WGS sequence"/>
</dbReference>
<keyword evidence="4" id="KW-1185">Reference proteome</keyword>
<evidence type="ECO:0000313" key="3">
    <source>
        <dbReference type="EMBL" id="ORC15441.1"/>
    </source>
</evidence>
<feature type="domain" description="Spore protein YkvP/CgeB glycosyl transferase-like" evidence="2">
    <location>
        <begin position="230"/>
        <end position="361"/>
    </location>
</feature>
<protein>
    <recommendedName>
        <fullName evidence="2">Spore protein YkvP/CgeB glycosyl transferase-like domain-containing protein</fullName>
    </recommendedName>
</protein>
<dbReference type="Gene3D" id="3.40.50.2000">
    <property type="entry name" value="Glycogen Phosphorylase B"/>
    <property type="match status" value="1"/>
</dbReference>
<dbReference type="PANTHER" id="PTHR46401:SF2">
    <property type="entry name" value="GLYCOSYLTRANSFERASE WBBK-RELATED"/>
    <property type="match status" value="1"/>
</dbReference>
<dbReference type="GO" id="GO:0009103">
    <property type="term" value="P:lipopolysaccharide biosynthetic process"/>
    <property type="evidence" value="ECO:0007669"/>
    <property type="project" value="TreeGrafter"/>
</dbReference>
<comment type="caution">
    <text evidence="3">The sequence shown here is derived from an EMBL/GenBank/DDBJ whole genome shotgun (WGS) entry which is preliminary data.</text>
</comment>
<dbReference type="Pfam" id="PF13524">
    <property type="entry name" value="Glyco_trans_1_2"/>
    <property type="match status" value="1"/>
</dbReference>
<dbReference type="SUPFAM" id="SSF53756">
    <property type="entry name" value="UDP-Glycosyltransferase/glycogen phosphorylase"/>
    <property type="match status" value="1"/>
</dbReference>
<dbReference type="EMBL" id="LXWF01000043">
    <property type="protein sequence ID" value="ORC15441.1"/>
    <property type="molecule type" value="Genomic_DNA"/>
</dbReference>
<evidence type="ECO:0000259" key="2">
    <source>
        <dbReference type="Pfam" id="PF13524"/>
    </source>
</evidence>
<name>A0A1Y1RLY4_9MICC</name>
<dbReference type="InterPro" id="IPR055259">
    <property type="entry name" value="YkvP/CgeB_Glyco_trans-like"/>
</dbReference>
<evidence type="ECO:0000313" key="4">
    <source>
        <dbReference type="Proteomes" id="UP000192359"/>
    </source>
</evidence>